<dbReference type="AlphaFoldDB" id="A0A9W9DAH8"/>
<evidence type="ECO:0000313" key="3">
    <source>
        <dbReference type="EMBL" id="KAJ4408373.1"/>
    </source>
</evidence>
<keyword evidence="1" id="KW-0175">Coiled coil</keyword>
<dbReference type="EMBL" id="JAPEVA010000016">
    <property type="protein sequence ID" value="KAJ4408373.1"/>
    <property type="molecule type" value="Genomic_DNA"/>
</dbReference>
<reference evidence="3" key="1">
    <citation type="submission" date="2022-10" db="EMBL/GenBank/DDBJ databases">
        <title>Tapping the CABI collections for fungal endophytes: first genome assemblies for Collariella, Neodidymelliopsis, Ascochyta clinopodiicola, Didymella pomorum, Didymosphaeria variabile, Neocosmospora piperis and Neocucurbitaria cava.</title>
        <authorList>
            <person name="Hill R."/>
        </authorList>
    </citation>
    <scope>NUCLEOTIDE SEQUENCE</scope>
    <source>
        <strain evidence="3">IMI 355091</strain>
    </source>
</reference>
<gene>
    <name evidence="3" type="ORF">N0V91_003377</name>
</gene>
<protein>
    <submittedName>
        <fullName evidence="3">Uncharacterized protein</fullName>
    </submittedName>
</protein>
<proteinExistence type="predicted"/>
<feature type="coiled-coil region" evidence="1">
    <location>
        <begin position="288"/>
        <end position="322"/>
    </location>
</feature>
<accession>A0A9W9DAH8</accession>
<dbReference type="Proteomes" id="UP001140510">
    <property type="component" value="Unassembled WGS sequence"/>
</dbReference>
<evidence type="ECO:0000256" key="1">
    <source>
        <dbReference type="SAM" id="Coils"/>
    </source>
</evidence>
<evidence type="ECO:0000256" key="2">
    <source>
        <dbReference type="SAM" id="MobiDB-lite"/>
    </source>
</evidence>
<feature type="compositionally biased region" description="Low complexity" evidence="2">
    <location>
        <begin position="50"/>
        <end position="61"/>
    </location>
</feature>
<comment type="caution">
    <text evidence="3">The sequence shown here is derived from an EMBL/GenBank/DDBJ whole genome shotgun (WGS) entry which is preliminary data.</text>
</comment>
<name>A0A9W9DAH8_9PLEO</name>
<sequence>MSRQPEHSQEWSLYCSYDFRLPLKTELTPQEDELYDSDALPTDVLNGDMSSSRESSSTSDSLYAIPPPRIMRTIARNRQNSEHFSIRDVPPLSLDGTSDSAAHHRTAISEFTPALPNPSYIKYESSAAPSESLPGTMPRCPLRVVNEDLTPFITSSSTVTDWTSRIRLKEKSARVTINFTNPFAEQKQERPMASLQAAVNEKRKVNAELDDMTQQLQNAFKEFHKAEKLGTQLCSQSPIAKGQPTPTEYHSIFAAPPPGKILAGSLRLPDCYTCIRHLHEIMDEKRHEEHLERRAEEELLQKRKQEQEHLRAQKEYRRQTRSMRYWTSTPVIARTPTTTWIEDAQDVRDLRSNPSIQASPKVDSKPKPEAAPVTSTSAAPKDKPKSFTSPPVDLVKTSPPRVPSSDARAKSPASYSRADCVQALGKADTAAKAASAAAKTKAEQTKGRLRLCDAAKKILAAQEQAEEDAQWDNVDLSDDEGWDKVAEDEAAEKWEVLEK</sequence>
<feature type="region of interest" description="Disordered" evidence="2">
    <location>
        <begin position="28"/>
        <end position="64"/>
    </location>
</feature>
<organism evidence="3 4">
    <name type="scientific">Didymella pomorum</name>
    <dbReference type="NCBI Taxonomy" id="749634"/>
    <lineage>
        <taxon>Eukaryota</taxon>
        <taxon>Fungi</taxon>
        <taxon>Dikarya</taxon>
        <taxon>Ascomycota</taxon>
        <taxon>Pezizomycotina</taxon>
        <taxon>Dothideomycetes</taxon>
        <taxon>Pleosporomycetidae</taxon>
        <taxon>Pleosporales</taxon>
        <taxon>Pleosporineae</taxon>
        <taxon>Didymellaceae</taxon>
        <taxon>Didymella</taxon>
    </lineage>
</organism>
<feature type="coiled-coil region" evidence="1">
    <location>
        <begin position="195"/>
        <end position="229"/>
    </location>
</feature>
<keyword evidence="4" id="KW-1185">Reference proteome</keyword>
<evidence type="ECO:0000313" key="4">
    <source>
        <dbReference type="Proteomes" id="UP001140510"/>
    </source>
</evidence>
<feature type="region of interest" description="Disordered" evidence="2">
    <location>
        <begin position="343"/>
        <end position="416"/>
    </location>
</feature>
<dbReference type="OrthoDB" id="3796594at2759"/>